<organism evidence="1 2">
    <name type="scientific">Rhizobium leguminosarum</name>
    <dbReference type="NCBI Taxonomy" id="384"/>
    <lineage>
        <taxon>Bacteria</taxon>
        <taxon>Pseudomonadati</taxon>
        <taxon>Pseudomonadota</taxon>
        <taxon>Alphaproteobacteria</taxon>
        <taxon>Hyphomicrobiales</taxon>
        <taxon>Rhizobiaceae</taxon>
        <taxon>Rhizobium/Agrobacterium group</taxon>
        <taxon>Rhizobium</taxon>
    </lineage>
</organism>
<reference evidence="1" key="1">
    <citation type="submission" date="2024-10" db="EMBL/GenBank/DDBJ databases">
        <title>Strain of Rhizobium-related bacteria isolated fromm roots of Vavilovia formosa.</title>
        <authorList>
            <person name="Kimeklis A."/>
            <person name="Afonin A."/>
        </authorList>
    </citation>
    <scope>NUCLEOTIDE SEQUENCE</scope>
    <source>
        <strain evidence="1">Vaf12</strain>
    </source>
</reference>
<name>A0ACD5EZU2_RHILE</name>
<dbReference type="Proteomes" id="UP000076193">
    <property type="component" value="Chromosome"/>
</dbReference>
<sequence length="280" mass="31922">MQYETLITDFDNTLYDWVDVWSTSFLAMLGEMEPIAQVPRDELLRAIRSVHQKHGTSEYAFLLQEIGANRLFPDEEREKALHYAALGYQRGRASSLKLYPGVREALLKLRSKGIPIIIYTESLEIYTNGRIIDLDLDGIIDVVYSPPNHDLQAQQNEQISLLGEGRRSLKATKHRYLPAGVTKPNPEVLRDIIAEIGANPATTMYVGDSPMKDVAMAQEVGVLDVLARYGQAQHRPEYEILRMVSHWPDVDVEKERHNLQRPVEASVIIDSFEEVVRYFT</sequence>
<gene>
    <name evidence="1" type="ORF">A4A59_015560</name>
</gene>
<proteinExistence type="predicted"/>
<evidence type="ECO:0000313" key="2">
    <source>
        <dbReference type="Proteomes" id="UP000076193"/>
    </source>
</evidence>
<keyword evidence="1" id="KW-0378">Hydrolase</keyword>
<dbReference type="EMBL" id="CP171844">
    <property type="protein sequence ID" value="XKQ38548.1"/>
    <property type="molecule type" value="Genomic_DNA"/>
</dbReference>
<evidence type="ECO:0000313" key="1">
    <source>
        <dbReference type="EMBL" id="XKQ38548.1"/>
    </source>
</evidence>
<accession>A0ACD5EZU2</accession>
<dbReference type="EC" id="3.-.-.-" evidence="1"/>
<protein>
    <submittedName>
        <fullName evidence="1">HAD family hydrolase</fullName>
        <ecNumber evidence="1">3.-.-.-</ecNumber>
    </submittedName>
</protein>